<sequence length="244" mass="27447">MPRRQSAKTRRTVVIVCSVLCTGLVLMVIGFQGHVTGTEFAPSHFQSRDFSFYEIPGLQLQISPITRTGTTAGVATSIRLSGLIQTPKGPPTQWHVVSLSRGMTGTTPDDAHLLTEQLEMLHDGTSFWKTWNTDHPQHAAVLWPMVQRLAQRELYVLIPELLLIARSSAENDTPQTLRKKIDQTLIREYRSLIADMRQSDRPDLADAFDQELRADYPDLPRAEPTVIQREESTKQESATDNSVK</sequence>
<protein>
    <submittedName>
        <fullName evidence="3">Uncharacterized protein</fullName>
    </submittedName>
</protein>
<evidence type="ECO:0000313" key="4">
    <source>
        <dbReference type="Proteomes" id="UP000320176"/>
    </source>
</evidence>
<dbReference type="OrthoDB" id="263024at2"/>
<evidence type="ECO:0000256" key="1">
    <source>
        <dbReference type="SAM" id="MobiDB-lite"/>
    </source>
</evidence>
<keyword evidence="2" id="KW-1133">Transmembrane helix</keyword>
<name>A0A5C5ZYE6_9BACT</name>
<gene>
    <name evidence="3" type="ORF">Pla52n_60470</name>
</gene>
<dbReference type="EMBL" id="SJPN01000010">
    <property type="protein sequence ID" value="TWT92682.1"/>
    <property type="molecule type" value="Genomic_DNA"/>
</dbReference>
<accession>A0A5C5ZYE6</accession>
<dbReference type="RefSeq" id="WP_146523000.1">
    <property type="nucleotide sequence ID" value="NZ_CP151726.1"/>
</dbReference>
<keyword evidence="4" id="KW-1185">Reference proteome</keyword>
<feature type="compositionally biased region" description="Polar residues" evidence="1">
    <location>
        <begin position="235"/>
        <end position="244"/>
    </location>
</feature>
<keyword evidence="2" id="KW-0812">Transmembrane</keyword>
<proteinExistence type="predicted"/>
<comment type="caution">
    <text evidence="3">The sequence shown here is derived from an EMBL/GenBank/DDBJ whole genome shotgun (WGS) entry which is preliminary data.</text>
</comment>
<dbReference type="AlphaFoldDB" id="A0A5C5ZYE6"/>
<organism evidence="3 4">
    <name type="scientific">Stieleria varia</name>
    <dbReference type="NCBI Taxonomy" id="2528005"/>
    <lineage>
        <taxon>Bacteria</taxon>
        <taxon>Pseudomonadati</taxon>
        <taxon>Planctomycetota</taxon>
        <taxon>Planctomycetia</taxon>
        <taxon>Pirellulales</taxon>
        <taxon>Pirellulaceae</taxon>
        <taxon>Stieleria</taxon>
    </lineage>
</organism>
<reference evidence="3 4" key="1">
    <citation type="submission" date="2019-02" db="EMBL/GenBank/DDBJ databases">
        <title>Deep-cultivation of Planctomycetes and their phenomic and genomic characterization uncovers novel biology.</title>
        <authorList>
            <person name="Wiegand S."/>
            <person name="Jogler M."/>
            <person name="Boedeker C."/>
            <person name="Pinto D."/>
            <person name="Vollmers J."/>
            <person name="Rivas-Marin E."/>
            <person name="Kohn T."/>
            <person name="Peeters S.H."/>
            <person name="Heuer A."/>
            <person name="Rast P."/>
            <person name="Oberbeckmann S."/>
            <person name="Bunk B."/>
            <person name="Jeske O."/>
            <person name="Meyerdierks A."/>
            <person name="Storesund J.E."/>
            <person name="Kallscheuer N."/>
            <person name="Luecker S."/>
            <person name="Lage O.M."/>
            <person name="Pohl T."/>
            <person name="Merkel B.J."/>
            <person name="Hornburger P."/>
            <person name="Mueller R.-W."/>
            <person name="Bruemmer F."/>
            <person name="Labrenz M."/>
            <person name="Spormann A.M."/>
            <person name="Op Den Camp H."/>
            <person name="Overmann J."/>
            <person name="Amann R."/>
            <person name="Jetten M.S.M."/>
            <person name="Mascher T."/>
            <person name="Medema M.H."/>
            <person name="Devos D.P."/>
            <person name="Kaster A.-K."/>
            <person name="Ovreas L."/>
            <person name="Rohde M."/>
            <person name="Galperin M.Y."/>
            <person name="Jogler C."/>
        </authorList>
    </citation>
    <scope>NUCLEOTIDE SEQUENCE [LARGE SCALE GENOMIC DNA]</scope>
    <source>
        <strain evidence="3 4">Pla52n</strain>
    </source>
</reference>
<evidence type="ECO:0000256" key="2">
    <source>
        <dbReference type="SAM" id="Phobius"/>
    </source>
</evidence>
<feature type="transmembrane region" description="Helical" evidence="2">
    <location>
        <begin position="12"/>
        <end position="31"/>
    </location>
</feature>
<feature type="region of interest" description="Disordered" evidence="1">
    <location>
        <begin position="214"/>
        <end position="244"/>
    </location>
</feature>
<dbReference type="Proteomes" id="UP000320176">
    <property type="component" value="Unassembled WGS sequence"/>
</dbReference>
<evidence type="ECO:0000313" key="3">
    <source>
        <dbReference type="EMBL" id="TWT92682.1"/>
    </source>
</evidence>
<keyword evidence="2" id="KW-0472">Membrane</keyword>